<dbReference type="OrthoDB" id="5431498at2"/>
<protein>
    <submittedName>
        <fullName evidence="2">Metal dependent phosphohydrolase</fullName>
    </submittedName>
</protein>
<dbReference type="Gene3D" id="1.10.3210.10">
    <property type="entry name" value="Hypothetical protein af1432"/>
    <property type="match status" value="1"/>
</dbReference>
<dbReference type="RefSeq" id="WP_072337735.1">
    <property type="nucleotide sequence ID" value="NZ_CALUWT010000001.1"/>
</dbReference>
<reference evidence="3" key="1">
    <citation type="submission" date="2016-10" db="EMBL/GenBank/DDBJ databases">
        <authorList>
            <person name="Wegmann U."/>
        </authorList>
    </citation>
    <scope>NUCLEOTIDE SEQUENCE [LARGE SCALE GENOMIC DNA]</scope>
</reference>
<sequence length="229" mass="25457">MSIFTTSTPVIGRPENGEWPLVHPLACLPEPALAPPAQGGIPDDAACMALWDKYGMLDNIRAHSRLVAHIATELARRARAAGFPVNVAAVRASAMLHDIAKTYSVLHGGSHAQLGASWVVAETRNHALAQGVLLHVHWPWAVPEREPGRLFSIPFFVIYADKRVKHDQCVPLRQRYEDLLVRYGHTEKARKGIRLSWQQGECIERAFEAHLGYAIHEDSFDSGRLVQRA</sequence>
<organism evidence="2 3">
    <name type="scientific">Desulfovibrio piger</name>
    <dbReference type="NCBI Taxonomy" id="901"/>
    <lineage>
        <taxon>Bacteria</taxon>
        <taxon>Pseudomonadati</taxon>
        <taxon>Thermodesulfobacteriota</taxon>
        <taxon>Desulfovibrionia</taxon>
        <taxon>Desulfovibrionales</taxon>
        <taxon>Desulfovibrionaceae</taxon>
        <taxon>Desulfovibrio</taxon>
    </lineage>
</organism>
<gene>
    <name evidence="2" type="ORF">DESPIGER_2316</name>
</gene>
<feature type="domain" description="HD" evidence="1">
    <location>
        <begin position="62"/>
        <end position="138"/>
    </location>
</feature>
<dbReference type="SUPFAM" id="SSF109604">
    <property type="entry name" value="HD-domain/PDEase-like"/>
    <property type="match status" value="1"/>
</dbReference>
<dbReference type="KEGG" id="dpg:DESPIGER_2316"/>
<dbReference type="GO" id="GO:0016787">
    <property type="term" value="F:hydrolase activity"/>
    <property type="evidence" value="ECO:0007669"/>
    <property type="project" value="UniProtKB-KW"/>
</dbReference>
<evidence type="ECO:0000259" key="1">
    <source>
        <dbReference type="Pfam" id="PF01966"/>
    </source>
</evidence>
<name>A0A1K1LHG3_9BACT</name>
<dbReference type="InterPro" id="IPR006675">
    <property type="entry name" value="HDIG_dom"/>
</dbReference>
<keyword evidence="3" id="KW-1185">Reference proteome</keyword>
<evidence type="ECO:0000313" key="3">
    <source>
        <dbReference type="Proteomes" id="UP000186323"/>
    </source>
</evidence>
<proteinExistence type="predicted"/>
<evidence type="ECO:0000313" key="2">
    <source>
        <dbReference type="EMBL" id="SFV74138.1"/>
    </source>
</evidence>
<dbReference type="InterPro" id="IPR003607">
    <property type="entry name" value="HD/PDEase_dom"/>
</dbReference>
<dbReference type="NCBIfam" id="TIGR00277">
    <property type="entry name" value="HDIG"/>
    <property type="match status" value="1"/>
</dbReference>
<dbReference type="InterPro" id="IPR006674">
    <property type="entry name" value="HD_domain"/>
</dbReference>
<dbReference type="Proteomes" id="UP000186323">
    <property type="component" value="Chromosome I"/>
</dbReference>
<accession>A0A1K1LHG3</accession>
<dbReference type="CDD" id="cd00077">
    <property type="entry name" value="HDc"/>
    <property type="match status" value="1"/>
</dbReference>
<dbReference type="EMBL" id="LT630450">
    <property type="protein sequence ID" value="SFV74138.1"/>
    <property type="molecule type" value="Genomic_DNA"/>
</dbReference>
<keyword evidence="2" id="KW-0378">Hydrolase</keyword>
<dbReference type="Pfam" id="PF01966">
    <property type="entry name" value="HD"/>
    <property type="match status" value="1"/>
</dbReference>
<dbReference type="AlphaFoldDB" id="A0A1K1LHG3"/>